<dbReference type="Proteomes" id="UP000027192">
    <property type="component" value="Unassembled WGS sequence"/>
</dbReference>
<dbReference type="PANTHER" id="PTHR42972:SF8">
    <property type="entry name" value="POLYHYDROXYBUTYRATE DEPOLYMERASE"/>
    <property type="match status" value="1"/>
</dbReference>
<dbReference type="RefSeq" id="WP_200872212.1">
    <property type="nucleotide sequence ID" value="NZ_JAGSGC010000018.1"/>
</dbReference>
<feature type="chain" id="PRO_5001625979" evidence="1">
    <location>
        <begin position="29"/>
        <end position="361"/>
    </location>
</feature>
<accession>A0A066RQA1</accession>
<dbReference type="PANTHER" id="PTHR42972">
    <property type="entry name" value="TOL-PAL SYSTEM PROTEIN TOLB"/>
    <property type="match status" value="1"/>
</dbReference>
<protein>
    <submittedName>
        <fullName evidence="2">Poly (3-hydroxybutyrate) depolymerase</fullName>
    </submittedName>
</protein>
<dbReference type="SUPFAM" id="SSF53474">
    <property type="entry name" value="alpha/beta-Hydrolases"/>
    <property type="match status" value="1"/>
</dbReference>
<dbReference type="EMBL" id="JMIB01000043">
    <property type="protein sequence ID" value="KDM89862.1"/>
    <property type="molecule type" value="Genomic_DNA"/>
</dbReference>
<evidence type="ECO:0000313" key="2">
    <source>
        <dbReference type="EMBL" id="KDM89862.1"/>
    </source>
</evidence>
<keyword evidence="3" id="KW-1185">Reference proteome</keyword>
<keyword evidence="1" id="KW-0732">Signal</keyword>
<comment type="caution">
    <text evidence="2">The sequence shown here is derived from an EMBL/GenBank/DDBJ whole genome shotgun (WGS) entry which is preliminary data.</text>
</comment>
<dbReference type="Gene3D" id="3.40.50.1820">
    <property type="entry name" value="alpha/beta hydrolase"/>
    <property type="match status" value="2"/>
</dbReference>
<organism evidence="2 3">
    <name type="scientific">Photobacterium galatheae</name>
    <dbReference type="NCBI Taxonomy" id="1654360"/>
    <lineage>
        <taxon>Bacteria</taxon>
        <taxon>Pseudomonadati</taxon>
        <taxon>Pseudomonadota</taxon>
        <taxon>Gammaproteobacteria</taxon>
        <taxon>Vibrionales</taxon>
        <taxon>Vibrionaceae</taxon>
        <taxon>Photobacterium</taxon>
    </lineage>
</organism>
<proteinExistence type="predicted"/>
<evidence type="ECO:0000256" key="1">
    <source>
        <dbReference type="SAM" id="SignalP"/>
    </source>
</evidence>
<evidence type="ECO:0000313" key="3">
    <source>
        <dbReference type="Proteomes" id="UP000027192"/>
    </source>
</evidence>
<feature type="signal peptide" evidence="1">
    <location>
        <begin position="1"/>
        <end position="28"/>
    </location>
</feature>
<name>A0A066RQA1_9GAMM</name>
<dbReference type="AlphaFoldDB" id="A0A066RQA1"/>
<reference evidence="2 3" key="1">
    <citation type="submission" date="2014-04" db="EMBL/GenBank/DDBJ databases">
        <title>Draft genome sequence of Photobacterium halotolerans S2753: a solonamide, ngercheumicin and holomycin producer.</title>
        <authorList>
            <person name="Machado H.R."/>
            <person name="Gram L."/>
        </authorList>
    </citation>
    <scope>NUCLEOTIDE SEQUENCE [LARGE SCALE GENOMIC DNA]</scope>
    <source>
        <strain evidence="2 3">S2753</strain>
    </source>
</reference>
<sequence length="361" mass="39572">MFGQQSPTHFTLFTFGLMLILCSAHLKAATVQLPPLNARTDQTSISGLSSGGFMAAQFHVAYSESLMGVGIVAGGPWNCAGNNPFVNPLVNATTTCMNPCQNALGVCPSSLFPNSGYLSELAKVTARNGRIDHTDNLRDDQIYLFSGRLDETVVTGVVDTATEFYQKLDVPDAQIHYDKSIDAGHAFITNDPADTACDITQSPYINHCNLHQAERILQHIYGPLKAPAPSLSGELLAFDQSEFFNSSLTSMDNTAYVYIPKNCRSESCKIHVSVHGCRQGISVIGTTYVTETGYLEIADTNNIIVLFPQVKKSEFVPYNPRGCWDFWGYGTMGQPPYNYYTKDAPQMKAIQGMITRLTQVM</sequence>
<dbReference type="InterPro" id="IPR029058">
    <property type="entry name" value="AB_hydrolase_fold"/>
</dbReference>
<gene>
    <name evidence="2" type="ORF">EA58_20645</name>
</gene>
<dbReference type="STRING" id="1654360.EA58_20645"/>